<dbReference type="AlphaFoldDB" id="X0PC62"/>
<dbReference type="Pfam" id="PF00440">
    <property type="entry name" value="TetR_N"/>
    <property type="match status" value="1"/>
</dbReference>
<reference evidence="5 7" key="2">
    <citation type="journal article" date="2015" name="Genome Announc.">
        <title>Expanding the biotechnology potential of lactobacilli through comparative genomics of 213 strains and associated genera.</title>
        <authorList>
            <person name="Sun Z."/>
            <person name="Harris H.M."/>
            <person name="McCann A."/>
            <person name="Guo C."/>
            <person name="Argimon S."/>
            <person name="Zhang W."/>
            <person name="Yang X."/>
            <person name="Jeffery I.B."/>
            <person name="Cooney J.C."/>
            <person name="Kagawa T.F."/>
            <person name="Liu W."/>
            <person name="Song Y."/>
            <person name="Salvetti E."/>
            <person name="Wrobel A."/>
            <person name="Rasinkangas P."/>
            <person name="Parkhill J."/>
            <person name="Rea M.C."/>
            <person name="O'Sullivan O."/>
            <person name="Ritari J."/>
            <person name="Douillard F.P."/>
            <person name="Paul Ross R."/>
            <person name="Yang R."/>
            <person name="Briner A.E."/>
            <person name="Felis G.E."/>
            <person name="de Vos W.M."/>
            <person name="Barrangou R."/>
            <person name="Klaenhammer T.R."/>
            <person name="Caufield P.W."/>
            <person name="Cui Y."/>
            <person name="Zhang H."/>
            <person name="O'Toole P.W."/>
        </authorList>
    </citation>
    <scope>NUCLEOTIDE SEQUENCE [LARGE SCALE GENOMIC DNA]</scope>
    <source>
        <strain evidence="5 7">DSM 18382</strain>
    </source>
</reference>
<dbReference type="InterPro" id="IPR050624">
    <property type="entry name" value="HTH-type_Tx_Regulator"/>
</dbReference>
<reference evidence="4" key="1">
    <citation type="journal article" date="2014" name="Genome Announc.">
        <title>Draft Genome Sequences of Two Lactobacillus Strains, L. farraginis JCM 14108T and L. composti JCM 14202T, Isolated from Compost of Distilled Shochu Residue.</title>
        <authorList>
            <person name="Yuki M."/>
            <person name="Oshima K."/>
            <person name="Suda W."/>
            <person name="Kitahara M."/>
            <person name="Kitamura K."/>
            <person name="Iida T."/>
            <person name="Hattori M."/>
            <person name="Ohkuma M."/>
        </authorList>
    </citation>
    <scope>NUCLEOTIDE SEQUENCE [LARGE SCALE GENOMIC DNA]</scope>
    <source>
        <strain evidence="4">JCM 14108</strain>
    </source>
</reference>
<dbReference type="GO" id="GO:0003677">
    <property type="term" value="F:DNA binding"/>
    <property type="evidence" value="ECO:0007669"/>
    <property type="project" value="UniProtKB-UniRule"/>
</dbReference>
<organism evidence="4 6">
    <name type="scientific">Lentilactobacillus farraginis DSM 18382 = JCM 14108</name>
    <dbReference type="NCBI Taxonomy" id="1423743"/>
    <lineage>
        <taxon>Bacteria</taxon>
        <taxon>Bacillati</taxon>
        <taxon>Bacillota</taxon>
        <taxon>Bacilli</taxon>
        <taxon>Lactobacillales</taxon>
        <taxon>Lactobacillaceae</taxon>
        <taxon>Lentilactobacillus</taxon>
    </lineage>
</organism>
<feature type="domain" description="HTH tetR-type" evidence="3">
    <location>
        <begin position="3"/>
        <end position="63"/>
    </location>
</feature>
<dbReference type="InterPro" id="IPR001647">
    <property type="entry name" value="HTH_TetR"/>
</dbReference>
<dbReference type="InterPro" id="IPR039532">
    <property type="entry name" value="TetR_C_Firmicutes"/>
</dbReference>
<dbReference type="PANTHER" id="PTHR43479:SF7">
    <property type="entry name" value="TETR-FAMILY TRANSCRIPTIONAL REGULATOR"/>
    <property type="match status" value="1"/>
</dbReference>
<evidence type="ECO:0000256" key="1">
    <source>
        <dbReference type="ARBA" id="ARBA00023125"/>
    </source>
</evidence>
<dbReference type="STRING" id="1423743.FD41_GL000513"/>
<keyword evidence="7" id="KW-1185">Reference proteome</keyword>
<dbReference type="RefSeq" id="WP_051996205.1">
    <property type="nucleotide sequence ID" value="NZ_AZFY01000100.1"/>
</dbReference>
<dbReference type="Pfam" id="PF14278">
    <property type="entry name" value="TetR_C_8"/>
    <property type="match status" value="1"/>
</dbReference>
<evidence type="ECO:0000256" key="2">
    <source>
        <dbReference type="PROSITE-ProRule" id="PRU00335"/>
    </source>
</evidence>
<evidence type="ECO:0000313" key="4">
    <source>
        <dbReference type="EMBL" id="GAF38014.1"/>
    </source>
</evidence>
<dbReference type="Gene3D" id="1.10.357.10">
    <property type="entry name" value="Tetracycline Repressor, domain 2"/>
    <property type="match status" value="1"/>
</dbReference>
<dbReference type="Proteomes" id="UP000051966">
    <property type="component" value="Unassembled WGS sequence"/>
</dbReference>
<dbReference type="OrthoDB" id="9810250at2"/>
<keyword evidence="1 2" id="KW-0238">DNA-binding</keyword>
<dbReference type="PATRIC" id="fig|1423743.5.peg.527"/>
<feature type="DNA-binding region" description="H-T-H motif" evidence="2">
    <location>
        <begin position="26"/>
        <end position="45"/>
    </location>
</feature>
<dbReference type="Proteomes" id="UP000019488">
    <property type="component" value="Unassembled WGS sequence"/>
</dbReference>
<gene>
    <name evidence="5" type="ORF">FD41_GL000513</name>
    <name evidence="4" type="ORF">JCM14108_3107</name>
</gene>
<evidence type="ECO:0000259" key="3">
    <source>
        <dbReference type="PROSITE" id="PS50977"/>
    </source>
</evidence>
<evidence type="ECO:0000313" key="6">
    <source>
        <dbReference type="Proteomes" id="UP000019488"/>
    </source>
</evidence>
<proteinExistence type="predicted"/>
<dbReference type="EMBL" id="BAKI01000062">
    <property type="protein sequence ID" value="GAF38014.1"/>
    <property type="molecule type" value="Genomic_DNA"/>
</dbReference>
<dbReference type="PROSITE" id="PS50977">
    <property type="entry name" value="HTH_TETR_2"/>
    <property type="match status" value="1"/>
</dbReference>
<name>X0PC62_9LACO</name>
<accession>X0PC62</accession>
<dbReference type="EMBL" id="AZFY01000100">
    <property type="protein sequence ID" value="KRM06780.1"/>
    <property type="molecule type" value="Genomic_DNA"/>
</dbReference>
<comment type="caution">
    <text evidence="4">The sequence shown here is derived from an EMBL/GenBank/DDBJ whole genome shotgun (WGS) entry which is preliminary data.</text>
</comment>
<dbReference type="InterPro" id="IPR009057">
    <property type="entry name" value="Homeodomain-like_sf"/>
</dbReference>
<sequence length="195" mass="23039">MKSYTEVRMCESLSHLIEKKSFNDITVKDIVKASQVNRQTFYYHFEDKYDCLRAYLDNQSQQIVNNVTLDNWAECYLHVFRYIDTRPTFFYHIDESNASSLFNDFILETIMIILKKLIDFLKTNSGYVFDKEPNLQVLKYGMQGIVLSWFRSGMRENPEFLVRDIAEIDHETLMHMLGGVKMEAISNTKRNVSKN</sequence>
<evidence type="ECO:0000313" key="5">
    <source>
        <dbReference type="EMBL" id="KRM06780.1"/>
    </source>
</evidence>
<evidence type="ECO:0000313" key="7">
    <source>
        <dbReference type="Proteomes" id="UP000051966"/>
    </source>
</evidence>
<protein>
    <submittedName>
        <fullName evidence="4 5">Transcriptional regulator</fullName>
    </submittedName>
</protein>
<dbReference type="PANTHER" id="PTHR43479">
    <property type="entry name" value="ACREF/ENVCD OPERON REPRESSOR-RELATED"/>
    <property type="match status" value="1"/>
</dbReference>
<dbReference type="SUPFAM" id="SSF46689">
    <property type="entry name" value="Homeodomain-like"/>
    <property type="match status" value="1"/>
</dbReference>